<feature type="coiled-coil region" evidence="1">
    <location>
        <begin position="404"/>
        <end position="445"/>
    </location>
</feature>
<evidence type="ECO:0000259" key="2">
    <source>
        <dbReference type="Pfam" id="PF18694"/>
    </source>
</evidence>
<accession>A0A914EJT8</accession>
<reference evidence="4" key="1">
    <citation type="submission" date="2022-11" db="UniProtKB">
        <authorList>
            <consortium name="WormBaseParasite"/>
        </authorList>
    </citation>
    <scope>IDENTIFICATION</scope>
</reference>
<organism evidence="3 4">
    <name type="scientific">Acrobeloides nanus</name>
    <dbReference type="NCBI Taxonomy" id="290746"/>
    <lineage>
        <taxon>Eukaryota</taxon>
        <taxon>Metazoa</taxon>
        <taxon>Ecdysozoa</taxon>
        <taxon>Nematoda</taxon>
        <taxon>Chromadorea</taxon>
        <taxon>Rhabditida</taxon>
        <taxon>Tylenchina</taxon>
        <taxon>Cephalobomorpha</taxon>
        <taxon>Cephaloboidea</taxon>
        <taxon>Cephalobidae</taxon>
        <taxon>Acrobeloides</taxon>
    </lineage>
</organism>
<feature type="coiled-coil region" evidence="1">
    <location>
        <begin position="189"/>
        <end position="237"/>
    </location>
</feature>
<dbReference type="Proteomes" id="UP000887540">
    <property type="component" value="Unplaced"/>
</dbReference>
<keyword evidence="3" id="KW-1185">Reference proteome</keyword>
<keyword evidence="1" id="KW-0175">Coiled coil</keyword>
<proteinExistence type="predicted"/>
<evidence type="ECO:0000313" key="4">
    <source>
        <dbReference type="WBParaSite" id="ACRNAN_scaffold842.g25295.t1"/>
    </source>
</evidence>
<evidence type="ECO:0000313" key="3">
    <source>
        <dbReference type="Proteomes" id="UP000887540"/>
    </source>
</evidence>
<evidence type="ECO:0000256" key="1">
    <source>
        <dbReference type="SAM" id="Coils"/>
    </source>
</evidence>
<dbReference type="AlphaFoldDB" id="A0A914EJT8"/>
<feature type="coiled-coil region" evidence="1">
    <location>
        <begin position="266"/>
        <end position="374"/>
    </location>
</feature>
<feature type="domain" description="TAR DNA-binding protein 43 N-terminal" evidence="2">
    <location>
        <begin position="16"/>
        <end position="80"/>
    </location>
</feature>
<dbReference type="InterPro" id="IPR041105">
    <property type="entry name" value="TDP-43_N"/>
</dbReference>
<dbReference type="CDD" id="cd19609">
    <property type="entry name" value="NTD_TDP-43"/>
    <property type="match status" value="1"/>
</dbReference>
<protein>
    <submittedName>
        <fullName evidence="4">TAR DNA-binding protein 43 N-terminal domain-containing protein</fullName>
    </submittedName>
</protein>
<sequence>MTDQIQTVPRRHIRIKVEPVAVELDDIDGNLLFATLQAAFPGGVGLYYYGPQNVKTTVRFDGQKLYPPIGDWEDRDYYVTLGGRHVFPFGSYENAAKQFERSVNLVEKMLGSFKKPADVDNIRKISISPPSPTSASPNERMESIKQMVNSLMRKRESRSPNHEADEALTPLEHQFVELAKISTGKDMIIEAQRKEIVELNEKINHLTKKVTEAQSEIDRVQLRCNAQEEELDILRSLSKEQTYMCEKVNELTKHLVETKEISNAQIQQLEDKLAIEYSRNDELLKQNAESSKHIGELEEQLAKSETSILDLRAEIDTIKENLSEKTDELSKRCSQSGFLEEELSRDNTRLLERCKELEKKLNTLTKQLDEIDVVWKKKLDDAVQVELEKYAILSRECDVQRTRIAELTSLADQMSRENANLLKRFEEAKNERTELLRHQNKLEARSRQNGSAIKF</sequence>
<name>A0A914EJT8_9BILA</name>
<dbReference type="WBParaSite" id="ACRNAN_scaffold842.g25295.t1">
    <property type="protein sequence ID" value="ACRNAN_scaffold842.g25295.t1"/>
    <property type="gene ID" value="ACRNAN_scaffold842.g25295"/>
</dbReference>
<dbReference type="Pfam" id="PF18694">
    <property type="entry name" value="TDP-43_N"/>
    <property type="match status" value="1"/>
</dbReference>